<organism evidence="2 3">
    <name type="scientific">Parabacteroides merdae</name>
    <dbReference type="NCBI Taxonomy" id="46503"/>
    <lineage>
        <taxon>Bacteria</taxon>
        <taxon>Pseudomonadati</taxon>
        <taxon>Bacteroidota</taxon>
        <taxon>Bacteroidia</taxon>
        <taxon>Bacteroidales</taxon>
        <taxon>Tannerellaceae</taxon>
        <taxon>Parabacteroides</taxon>
    </lineage>
</organism>
<accession>A0A414XJH4</accession>
<keyword evidence="1" id="KW-1133">Transmembrane helix</keyword>
<sequence length="84" mass="9121">MKQTISAAGTTAVPASVKVGTIFSWATLFAIVINLKKALPEPWQDVIPVEKVEDVKMCILLILCFFFVFVLAGAYDVMNGGETL</sequence>
<evidence type="ECO:0000313" key="3">
    <source>
        <dbReference type="Proteomes" id="UP000283732"/>
    </source>
</evidence>
<proteinExistence type="predicted"/>
<dbReference type="RefSeq" id="WP_122291592.1">
    <property type="nucleotide sequence ID" value="NZ_QRKC01000015.1"/>
</dbReference>
<dbReference type="EMBL" id="QRKC01000015">
    <property type="protein sequence ID" value="RHH74013.1"/>
    <property type="molecule type" value="Genomic_DNA"/>
</dbReference>
<comment type="caution">
    <text evidence="2">The sequence shown here is derived from an EMBL/GenBank/DDBJ whole genome shotgun (WGS) entry which is preliminary data.</text>
</comment>
<gene>
    <name evidence="2" type="ORF">DW191_19135</name>
</gene>
<evidence type="ECO:0000313" key="2">
    <source>
        <dbReference type="EMBL" id="RHH74013.1"/>
    </source>
</evidence>
<name>A0A414XJH4_9BACT</name>
<feature type="transmembrane region" description="Helical" evidence="1">
    <location>
        <begin position="55"/>
        <end position="75"/>
    </location>
</feature>
<keyword evidence="1" id="KW-0812">Transmembrane</keyword>
<feature type="transmembrane region" description="Helical" evidence="1">
    <location>
        <begin position="12"/>
        <end position="35"/>
    </location>
</feature>
<dbReference type="AlphaFoldDB" id="A0A414XJH4"/>
<dbReference type="Proteomes" id="UP000283732">
    <property type="component" value="Unassembled WGS sequence"/>
</dbReference>
<reference evidence="2 3" key="1">
    <citation type="submission" date="2018-08" db="EMBL/GenBank/DDBJ databases">
        <title>A genome reference for cultivated species of the human gut microbiota.</title>
        <authorList>
            <person name="Zou Y."/>
            <person name="Xue W."/>
            <person name="Luo G."/>
        </authorList>
    </citation>
    <scope>NUCLEOTIDE SEQUENCE [LARGE SCALE GENOMIC DNA]</scope>
    <source>
        <strain evidence="2 3">AM16-50</strain>
    </source>
</reference>
<evidence type="ECO:0000256" key="1">
    <source>
        <dbReference type="SAM" id="Phobius"/>
    </source>
</evidence>
<keyword evidence="1" id="KW-0472">Membrane</keyword>
<protein>
    <submittedName>
        <fullName evidence="2">Uncharacterized protein</fullName>
    </submittedName>
</protein>